<organism evidence="8 9">
    <name type="scientific">Mariniflexile ostreae</name>
    <dbReference type="NCBI Taxonomy" id="1520892"/>
    <lineage>
        <taxon>Bacteria</taxon>
        <taxon>Pseudomonadati</taxon>
        <taxon>Bacteroidota</taxon>
        <taxon>Flavobacteriia</taxon>
        <taxon>Flavobacteriales</taxon>
        <taxon>Flavobacteriaceae</taxon>
        <taxon>Mariniflexile</taxon>
    </lineage>
</organism>
<comment type="cofactor">
    <cofactor evidence="1">
        <name>Ca(2+)</name>
        <dbReference type="ChEBI" id="CHEBI:29108"/>
    </cofactor>
</comment>
<evidence type="ECO:0000256" key="5">
    <source>
        <dbReference type="ARBA" id="ARBA00022801"/>
    </source>
</evidence>
<keyword evidence="4" id="KW-0732">Signal</keyword>
<keyword evidence="9" id="KW-1185">Reference proteome</keyword>
<accession>A0ABV5FD33</accession>
<sequence length="533" mass="60912">MKQIIIVFFGLLLFTNCPSTKKKVVQAGTQPNVLFISVDDLNDWEGALLGHPQAITPNMDKLFSEGVLFTNAHASQPVCTASRNSLLSGIHPTSSGWYSSTANMKKNYETVMADHKMLPEHFKNNGYNTYATGKVFHSGESDYKDKTDDFWTEYSPQFWRNMEPHIKENGFGYRGTMFYPFPKGGGQLVQLYGEDNINENYKDTNRFYSLCGGPLEDEDIPEKGMYDEQIANWAIDKLNQKQDKPFFMAVGFIRPHVPYSAPKKYFDLYPIEDIVVPEVPEDEFEDIPIMGKAIAYGYTPRGGWGDVSQKKEILPELVQSYLACVTFVDEQIGKVVDALEKSPNGKNTIIVLWSDHGQHLGEKRHFRKQALWEEATKVPLYFKVPNNKNNGQKSSQVVSLLDIYPTLTELCKLPKLPKLEGESLVPLINTPETKLDRAVLTTWYYKNHAVRSNDWRYIQYRDGGQELYNHKTDPGEHINLANIPEYAEVIEAHKKWLPKHDAIPAGSTEWKGDNLDEIVKEWNVNNSIPIWLR</sequence>
<dbReference type="InterPro" id="IPR000917">
    <property type="entry name" value="Sulfatase_N"/>
</dbReference>
<name>A0ABV5FD33_9FLAO</name>
<evidence type="ECO:0000256" key="4">
    <source>
        <dbReference type="ARBA" id="ARBA00022729"/>
    </source>
</evidence>
<dbReference type="PANTHER" id="PTHR45953">
    <property type="entry name" value="IDURONATE 2-SULFATASE"/>
    <property type="match status" value="1"/>
</dbReference>
<keyword evidence="3" id="KW-0479">Metal-binding</keyword>
<dbReference type="RefSeq" id="WP_379861587.1">
    <property type="nucleotide sequence ID" value="NZ_JBHMFC010000074.1"/>
</dbReference>
<dbReference type="PANTHER" id="PTHR45953:SF1">
    <property type="entry name" value="IDURONATE 2-SULFATASE"/>
    <property type="match status" value="1"/>
</dbReference>
<dbReference type="Gene3D" id="3.40.720.10">
    <property type="entry name" value="Alkaline Phosphatase, subunit A"/>
    <property type="match status" value="2"/>
</dbReference>
<dbReference type="InterPro" id="IPR017850">
    <property type="entry name" value="Alkaline_phosphatase_core_sf"/>
</dbReference>
<dbReference type="InterPro" id="IPR035874">
    <property type="entry name" value="IDS"/>
</dbReference>
<comment type="caution">
    <text evidence="8">The sequence shown here is derived from an EMBL/GenBank/DDBJ whole genome shotgun (WGS) entry which is preliminary data.</text>
</comment>
<dbReference type="SUPFAM" id="SSF53649">
    <property type="entry name" value="Alkaline phosphatase-like"/>
    <property type="match status" value="1"/>
</dbReference>
<evidence type="ECO:0000259" key="7">
    <source>
        <dbReference type="Pfam" id="PF00884"/>
    </source>
</evidence>
<gene>
    <name evidence="8" type="ORF">ACFFU9_11490</name>
</gene>
<reference evidence="8 9" key="1">
    <citation type="submission" date="2024-09" db="EMBL/GenBank/DDBJ databases">
        <authorList>
            <person name="Sun Q."/>
            <person name="Mori K."/>
        </authorList>
    </citation>
    <scope>NUCLEOTIDE SEQUENCE [LARGE SCALE GENOMIC DNA]</scope>
    <source>
        <strain evidence="8 9">CECT 8622</strain>
    </source>
</reference>
<evidence type="ECO:0000256" key="1">
    <source>
        <dbReference type="ARBA" id="ARBA00001913"/>
    </source>
</evidence>
<keyword evidence="6" id="KW-0106">Calcium</keyword>
<dbReference type="EMBL" id="JBHMFC010000074">
    <property type="protein sequence ID" value="MFB9057362.1"/>
    <property type="molecule type" value="Genomic_DNA"/>
</dbReference>
<evidence type="ECO:0000313" key="9">
    <source>
        <dbReference type="Proteomes" id="UP001589585"/>
    </source>
</evidence>
<evidence type="ECO:0000256" key="3">
    <source>
        <dbReference type="ARBA" id="ARBA00022723"/>
    </source>
</evidence>
<protein>
    <submittedName>
        <fullName evidence="8">Sulfatase</fullName>
    </submittedName>
</protein>
<comment type="similarity">
    <text evidence="2">Belongs to the sulfatase family.</text>
</comment>
<evidence type="ECO:0000256" key="2">
    <source>
        <dbReference type="ARBA" id="ARBA00008779"/>
    </source>
</evidence>
<evidence type="ECO:0000256" key="6">
    <source>
        <dbReference type="ARBA" id="ARBA00022837"/>
    </source>
</evidence>
<dbReference type="Proteomes" id="UP001589585">
    <property type="component" value="Unassembled WGS sequence"/>
</dbReference>
<evidence type="ECO:0000313" key="8">
    <source>
        <dbReference type="EMBL" id="MFB9057362.1"/>
    </source>
</evidence>
<keyword evidence="5" id="KW-0378">Hydrolase</keyword>
<feature type="domain" description="Sulfatase N-terminal" evidence="7">
    <location>
        <begin position="31"/>
        <end position="410"/>
    </location>
</feature>
<dbReference type="Pfam" id="PF00884">
    <property type="entry name" value="Sulfatase"/>
    <property type="match status" value="1"/>
</dbReference>
<proteinExistence type="inferred from homology"/>
<dbReference type="CDD" id="cd16030">
    <property type="entry name" value="iduronate-2-sulfatase"/>
    <property type="match status" value="1"/>
</dbReference>